<reference evidence="9" key="2">
    <citation type="submission" date="2023-03" db="EMBL/GenBank/DDBJ databases">
        <authorList>
            <consortium name="Wellcome Sanger Institute Data Sharing"/>
        </authorList>
    </citation>
    <scope>NUCLEOTIDE SEQUENCE [LARGE SCALE GENOMIC DNA]</scope>
</reference>
<evidence type="ECO:0000313" key="8">
    <source>
        <dbReference type="Ensembl" id="ENSACLP00000012930.1"/>
    </source>
</evidence>
<dbReference type="InterPro" id="IPR000301">
    <property type="entry name" value="Tetraspanin_animals"/>
</dbReference>
<evidence type="ECO:0000256" key="4">
    <source>
        <dbReference type="ARBA" id="ARBA00022989"/>
    </source>
</evidence>
<dbReference type="InterPro" id="IPR018499">
    <property type="entry name" value="Tetraspanin/Peripherin"/>
</dbReference>
<dbReference type="SUPFAM" id="SSF48652">
    <property type="entry name" value="Tetraspanin"/>
    <property type="match status" value="1"/>
</dbReference>
<keyword evidence="9" id="KW-1185">Reference proteome</keyword>
<evidence type="ECO:0000313" key="9">
    <source>
        <dbReference type="Proteomes" id="UP000265100"/>
    </source>
</evidence>
<dbReference type="OrthoDB" id="5982705at2759"/>
<dbReference type="Bgee" id="ENSACLG00000008824">
    <property type="expression patterns" value="Expressed in spleen and 8 other cell types or tissues"/>
</dbReference>
<dbReference type="AlphaFoldDB" id="A0A3P8P7G2"/>
<organism evidence="8 9">
    <name type="scientific">Astatotilapia calliptera</name>
    <name type="common">Eastern happy</name>
    <name type="synonym">Chromis callipterus</name>
    <dbReference type="NCBI Taxonomy" id="8154"/>
    <lineage>
        <taxon>Eukaryota</taxon>
        <taxon>Metazoa</taxon>
        <taxon>Chordata</taxon>
        <taxon>Craniata</taxon>
        <taxon>Vertebrata</taxon>
        <taxon>Euteleostomi</taxon>
        <taxon>Actinopterygii</taxon>
        <taxon>Neopterygii</taxon>
        <taxon>Teleostei</taxon>
        <taxon>Neoteleostei</taxon>
        <taxon>Acanthomorphata</taxon>
        <taxon>Ovalentaria</taxon>
        <taxon>Cichlomorphae</taxon>
        <taxon>Cichliformes</taxon>
        <taxon>Cichlidae</taxon>
        <taxon>African cichlids</taxon>
        <taxon>Pseudocrenilabrinae</taxon>
        <taxon>Haplochromini</taxon>
        <taxon>Astatotilapia</taxon>
    </lineage>
</organism>
<dbReference type="STRING" id="8154.ENSACLP00000012930"/>
<evidence type="ECO:0000256" key="5">
    <source>
        <dbReference type="ARBA" id="ARBA00023136"/>
    </source>
</evidence>
<feature type="disulfide bond" evidence="6">
    <location>
        <begin position="144"/>
        <end position="159"/>
    </location>
</feature>
<sequence length="263" mass="29637">MAQINTCLKRTFIIFNIFFAIVGGVIISLALLAQFSTSIQEGGNLEGRDSGLFSLYIMGAIIMVLAILGAYGAHKESRVALIVFLVCMVLGCLVMFKYAVPVAIMRPQIEGIMENKFRMFLPLDENSRDMKNMADNIQKIFHCCGLFSYKDWNNIPESCKCNMEEEEEGKCQTVGYRSLMERSTSIYTQTCFPIIMHYFLLGFDIVLGVFFTLAILALLGTILSSAMIHQMRYPNRPPILLTVPTVLSTSPPKYEELYNPPPY</sequence>
<feature type="transmembrane region" description="Helical" evidence="7">
    <location>
        <begin position="12"/>
        <end position="33"/>
    </location>
</feature>
<feature type="disulfide bond" evidence="6">
    <location>
        <begin position="143"/>
        <end position="171"/>
    </location>
</feature>
<keyword evidence="3 7" id="KW-0812">Transmembrane</keyword>
<evidence type="ECO:0000256" key="3">
    <source>
        <dbReference type="ARBA" id="ARBA00022692"/>
    </source>
</evidence>
<dbReference type="OMA" id="IMIHQLR"/>
<dbReference type="GeneTree" id="ENSGT00940000161376"/>
<accession>A0A3P8P7G2</accession>
<keyword evidence="4 7" id="KW-1133">Transmembrane helix</keyword>
<keyword evidence="6" id="KW-1015">Disulfide bond</keyword>
<reference evidence="8" key="3">
    <citation type="submission" date="2025-08" db="UniProtKB">
        <authorList>
            <consortium name="Ensembl"/>
        </authorList>
    </citation>
    <scope>IDENTIFICATION</scope>
</reference>
<comment type="similarity">
    <text evidence="2 7">Belongs to the tetraspanin (TM4SF) family.</text>
</comment>
<evidence type="ECO:0000256" key="1">
    <source>
        <dbReference type="ARBA" id="ARBA00004141"/>
    </source>
</evidence>
<keyword evidence="5 7" id="KW-0472">Membrane</keyword>
<dbReference type="GeneID" id="113009583"/>
<dbReference type="PIRSF" id="PIRSF002419">
    <property type="entry name" value="Tetraspanin"/>
    <property type="match status" value="1"/>
</dbReference>
<dbReference type="PANTHER" id="PTHR19282:SF544">
    <property type="entry name" value="TETRASPANIN"/>
    <property type="match status" value="1"/>
</dbReference>
<reference evidence="8" key="4">
    <citation type="submission" date="2025-09" db="UniProtKB">
        <authorList>
            <consortium name="Ensembl"/>
        </authorList>
    </citation>
    <scope>IDENTIFICATION</scope>
</reference>
<reference evidence="8 9" key="1">
    <citation type="submission" date="2018-05" db="EMBL/GenBank/DDBJ databases">
        <authorList>
            <person name="Datahose"/>
        </authorList>
    </citation>
    <scope>NUCLEOTIDE SEQUENCE</scope>
</reference>
<dbReference type="PANTHER" id="PTHR19282">
    <property type="entry name" value="TETRASPANIN"/>
    <property type="match status" value="1"/>
</dbReference>
<dbReference type="Gene3D" id="1.10.1450.10">
    <property type="entry name" value="Tetraspanin"/>
    <property type="match status" value="1"/>
</dbReference>
<dbReference type="Ensembl" id="ENSACLT00000013249.2">
    <property type="protein sequence ID" value="ENSACLP00000012930.1"/>
    <property type="gene ID" value="ENSACLG00000008824.2"/>
</dbReference>
<evidence type="ECO:0000256" key="2">
    <source>
        <dbReference type="ARBA" id="ARBA00006840"/>
    </source>
</evidence>
<feature type="transmembrane region" description="Helical" evidence="7">
    <location>
        <begin position="205"/>
        <end position="228"/>
    </location>
</feature>
<proteinExistence type="inferred from homology"/>
<feature type="transmembrane region" description="Helical" evidence="7">
    <location>
        <begin position="53"/>
        <end position="72"/>
    </location>
</feature>
<name>A0A3P8P7G2_ASTCA</name>
<protein>
    <recommendedName>
        <fullName evidence="7">Tetraspanin</fullName>
    </recommendedName>
</protein>
<dbReference type="InterPro" id="IPR008952">
    <property type="entry name" value="Tetraspanin_EC2_sf"/>
</dbReference>
<dbReference type="Proteomes" id="UP000265100">
    <property type="component" value="Chromosome 17"/>
</dbReference>
<feature type="transmembrane region" description="Helical" evidence="7">
    <location>
        <begin position="79"/>
        <end position="100"/>
    </location>
</feature>
<comment type="subcellular location">
    <subcellularLocation>
        <location evidence="1 7">Membrane</location>
        <topology evidence="1 7">Multi-pass membrane protein</topology>
    </subcellularLocation>
</comment>
<dbReference type="RefSeq" id="XP_026003772.1">
    <property type="nucleotide sequence ID" value="XM_026147987.1"/>
</dbReference>
<dbReference type="PRINTS" id="PR00259">
    <property type="entry name" value="TMFOUR"/>
</dbReference>
<evidence type="ECO:0000256" key="6">
    <source>
        <dbReference type="PIRSR" id="PIRSR002419-1"/>
    </source>
</evidence>
<evidence type="ECO:0000256" key="7">
    <source>
        <dbReference type="RuleBase" id="RU361218"/>
    </source>
</evidence>
<dbReference type="Pfam" id="PF00335">
    <property type="entry name" value="Tetraspanin"/>
    <property type="match status" value="1"/>
</dbReference>
<dbReference type="GO" id="GO:0005886">
    <property type="term" value="C:plasma membrane"/>
    <property type="evidence" value="ECO:0007669"/>
    <property type="project" value="TreeGrafter"/>
</dbReference>